<protein>
    <recommendedName>
        <fullName evidence="4">Hydroxyneurosporene synthase</fullName>
    </recommendedName>
</protein>
<feature type="transmembrane region" description="Helical" evidence="1">
    <location>
        <begin position="24"/>
        <end position="44"/>
    </location>
</feature>
<name>A0A0P6VWZ9_9HYPH</name>
<organism evidence="2 3">
    <name type="scientific">Prosthecodimorpha hirschii</name>
    <dbReference type="NCBI Taxonomy" id="665126"/>
    <lineage>
        <taxon>Bacteria</taxon>
        <taxon>Pseudomonadati</taxon>
        <taxon>Pseudomonadota</taxon>
        <taxon>Alphaproteobacteria</taxon>
        <taxon>Hyphomicrobiales</taxon>
        <taxon>Ancalomicrobiaceae</taxon>
        <taxon>Prosthecodimorpha</taxon>
    </lineage>
</organism>
<reference evidence="2 3" key="2">
    <citation type="submission" date="2015-10" db="EMBL/GenBank/DDBJ databases">
        <title>Draft Genome Sequence of Prosthecomicrobium hirschii ATCC 27832.</title>
        <authorList>
            <person name="Daniel J."/>
            <person name="Givan S.A."/>
            <person name="Brun Y.V."/>
            <person name="Brown P.J."/>
        </authorList>
    </citation>
    <scope>NUCLEOTIDE SEQUENCE [LARGE SCALE GENOMIC DNA]</scope>
    <source>
        <strain evidence="2 3">16</strain>
    </source>
</reference>
<dbReference type="EMBL" id="LJYW01000001">
    <property type="protein sequence ID" value="KPL55916.1"/>
    <property type="molecule type" value="Genomic_DNA"/>
</dbReference>
<keyword evidence="3" id="KW-1185">Reference proteome</keyword>
<evidence type="ECO:0000313" key="2">
    <source>
        <dbReference type="EMBL" id="KPL55916.1"/>
    </source>
</evidence>
<dbReference type="SUPFAM" id="SSF159245">
    <property type="entry name" value="AttH-like"/>
    <property type="match status" value="1"/>
</dbReference>
<accession>A0A0P6VWZ9</accession>
<keyword evidence="1" id="KW-0812">Transmembrane</keyword>
<dbReference type="AlphaFoldDB" id="A0A0P6VWZ9"/>
<gene>
    <name evidence="2" type="ORF">ABB55_15430</name>
</gene>
<sequence>MDFDHPVAPGGYAWWYLDGVSDDGASAITVIGFVGSVFSPYYAFARRRGAADPENHVAINVALYGRGAAWAMTERGRGALRRGPDLLEVGPSRMRREGRQLIVEIDEIAVPWPRRLRGTIRLDLPALGTEDYALGEDARHVWRPIAPVARIEVAFEQPRLAWRGNAYLDHNRGTEPIEAGFRSWSWARLTNPAGTTVCYAVEGRREGPRGFALAFPPAGPPVPGPLPPFVALKPTLWRIARPVASEDASSTRILKTLEDAPFYARSLVAATIGGEPAVGIHESLSLDRFRRPVVQMMLPFRMPRRA</sequence>
<evidence type="ECO:0008006" key="4">
    <source>
        <dbReference type="Google" id="ProtNLM"/>
    </source>
</evidence>
<keyword evidence="1" id="KW-1133">Transmembrane helix</keyword>
<proteinExistence type="predicted"/>
<evidence type="ECO:0000256" key="1">
    <source>
        <dbReference type="SAM" id="Phobius"/>
    </source>
</evidence>
<evidence type="ECO:0000313" key="3">
    <source>
        <dbReference type="Proteomes" id="UP000048984"/>
    </source>
</evidence>
<dbReference type="Proteomes" id="UP000048984">
    <property type="component" value="Unassembled WGS sequence"/>
</dbReference>
<comment type="caution">
    <text evidence="2">The sequence shown here is derived from an EMBL/GenBank/DDBJ whole genome shotgun (WGS) entry which is preliminary data.</text>
</comment>
<keyword evidence="1" id="KW-0472">Membrane</keyword>
<dbReference type="CDD" id="cd21471">
    <property type="entry name" value="CrtC-like"/>
    <property type="match status" value="1"/>
</dbReference>
<dbReference type="STRING" id="665126.ABB55_15430"/>
<reference evidence="2 3" key="1">
    <citation type="submission" date="2015-09" db="EMBL/GenBank/DDBJ databases">
        <authorList>
            <person name="Jackson K.R."/>
            <person name="Lunt B.L."/>
            <person name="Fisher J.N.B."/>
            <person name="Gardner A.V."/>
            <person name="Bailey M.E."/>
            <person name="Deus L.M."/>
            <person name="Earl A.S."/>
            <person name="Gibby P.D."/>
            <person name="Hartmann K.A."/>
            <person name="Liu J.E."/>
            <person name="Manci A.M."/>
            <person name="Nielsen D.A."/>
            <person name="Solomon M.B."/>
            <person name="Breakwell D.P."/>
            <person name="Burnett S.H."/>
            <person name="Grose J.H."/>
        </authorList>
    </citation>
    <scope>NUCLEOTIDE SEQUENCE [LARGE SCALE GENOMIC DNA]</scope>
    <source>
        <strain evidence="2 3">16</strain>
    </source>
</reference>